<organism evidence="1">
    <name type="scientific">viral metagenome</name>
    <dbReference type="NCBI Taxonomy" id="1070528"/>
    <lineage>
        <taxon>unclassified sequences</taxon>
        <taxon>metagenomes</taxon>
        <taxon>organismal metagenomes</taxon>
    </lineage>
</organism>
<accession>A0A6M3JQ36</accession>
<sequence length="167" mass="19133">MLDVARQICILLWTYWPTSDVTVDTGDAAKGNRFNASIILPSKTNINWEYRKPTSDIVDKPTISFLRFDNIPVNERPLMKSVNPDFTVSDPIEIWVTVPISTGKSDAYIIDLRTAITEQIREILQSHATDCQGVNFASVGRWWHSGFTDNKSQSLRSRCRIETEYEY</sequence>
<proteinExistence type="predicted"/>
<name>A0A6M3JQ36_9ZZZZ</name>
<gene>
    <name evidence="1" type="ORF">MM415A03240_0009</name>
</gene>
<reference evidence="1" key="1">
    <citation type="submission" date="2020-03" db="EMBL/GenBank/DDBJ databases">
        <title>The deep terrestrial virosphere.</title>
        <authorList>
            <person name="Holmfeldt K."/>
            <person name="Nilsson E."/>
            <person name="Simone D."/>
            <person name="Lopez-Fernandez M."/>
            <person name="Wu X."/>
            <person name="de Brujin I."/>
            <person name="Lundin D."/>
            <person name="Andersson A."/>
            <person name="Bertilsson S."/>
            <person name="Dopson M."/>
        </authorList>
    </citation>
    <scope>NUCLEOTIDE SEQUENCE</scope>
    <source>
        <strain evidence="1">MM415A03240</strain>
    </source>
</reference>
<evidence type="ECO:0000313" key="1">
    <source>
        <dbReference type="EMBL" id="QJA71378.1"/>
    </source>
</evidence>
<dbReference type="EMBL" id="MT141868">
    <property type="protein sequence ID" value="QJA71378.1"/>
    <property type="molecule type" value="Genomic_DNA"/>
</dbReference>
<protein>
    <submittedName>
        <fullName evidence="1">Uncharacterized protein</fullName>
    </submittedName>
</protein>
<dbReference type="AlphaFoldDB" id="A0A6M3JQ36"/>